<dbReference type="Gene3D" id="2.180.10.10">
    <property type="entry name" value="RHS repeat-associated core"/>
    <property type="match status" value="1"/>
</dbReference>
<dbReference type="EMBL" id="BAABCY010000007">
    <property type="protein sequence ID" value="GAA3553835.1"/>
    <property type="molecule type" value="Genomic_DNA"/>
</dbReference>
<evidence type="ECO:0000313" key="2">
    <source>
        <dbReference type="Proteomes" id="UP001500954"/>
    </source>
</evidence>
<dbReference type="Proteomes" id="UP001500954">
    <property type="component" value="Unassembled WGS sequence"/>
</dbReference>
<keyword evidence="2" id="KW-1185">Reference proteome</keyword>
<comment type="caution">
    <text evidence="1">The sequence shown here is derived from an EMBL/GenBank/DDBJ whole genome shotgun (WGS) entry which is preliminary data.</text>
</comment>
<organism evidence="1 2">
    <name type="scientific">Snuella lapsa</name>
    <dbReference type="NCBI Taxonomy" id="870481"/>
    <lineage>
        <taxon>Bacteria</taxon>
        <taxon>Pseudomonadati</taxon>
        <taxon>Bacteroidota</taxon>
        <taxon>Flavobacteriia</taxon>
        <taxon>Flavobacteriales</taxon>
        <taxon>Flavobacteriaceae</taxon>
        <taxon>Snuella</taxon>
    </lineage>
</organism>
<evidence type="ECO:0008006" key="3">
    <source>
        <dbReference type="Google" id="ProtNLM"/>
    </source>
</evidence>
<evidence type="ECO:0000313" key="1">
    <source>
        <dbReference type="EMBL" id="GAA3553835.1"/>
    </source>
</evidence>
<accession>A0ABP6WML7</accession>
<protein>
    <recommendedName>
        <fullName evidence="3">YD repeat-containing protein</fullName>
    </recommendedName>
</protein>
<proteinExistence type="predicted"/>
<reference evidence="2" key="1">
    <citation type="journal article" date="2019" name="Int. J. Syst. Evol. Microbiol.">
        <title>The Global Catalogue of Microorganisms (GCM) 10K type strain sequencing project: providing services to taxonomists for standard genome sequencing and annotation.</title>
        <authorList>
            <consortium name="The Broad Institute Genomics Platform"/>
            <consortium name="The Broad Institute Genome Sequencing Center for Infectious Disease"/>
            <person name="Wu L."/>
            <person name="Ma J."/>
        </authorList>
    </citation>
    <scope>NUCLEOTIDE SEQUENCE [LARGE SCALE GENOMIC DNA]</scope>
    <source>
        <strain evidence="2">JCM 17111</strain>
    </source>
</reference>
<sequence>MLSQGVPELPAVIAPTPAVAELGKYGTYPVSMNTGIPNISFPLFDVSVAEISLPFSLSYHAGGIKVNQEATEVGLGWSISGNMVIHRNVLGTPDEATQGNFNMAVMDINDYYDKCSHASSEREEDYYELKATADGAGEDSRPDMFNYNIAGKSGQFIYASDRSYMTFPYEPIKIERDVSGSNYYFAITDEKGTKYRFRDINKILIDDNPSPKTYHITDWYLTDVISRNKQDTIHFEYETCGYVKEQKEYYQIMGRALEFSGSTLVPVQTSPLEDISYSNIAQEEMRIKRITYRNGEVVFNYNTQRLDRPQTSAKMLDDIKIYDSNGIQVKEFHFSYNYFTANFTGSSGYPDIDKKRLKLLGFSEVSIAQPNLKKEHTFDYETAISIPRKGSFAQDYWGYFNGKANNSLIPSVTVQGSDFYLSNLFEKAAYYPNPNVTDQNTTWSIGSANRAVDTSKMRMCMLKKITYPTKGYTKFEFEPHAYTSELGGSPTTVYGGGLRIANIKNYLYDGTLASFEEYRYGINENGLGEKLFDEELFFKNYDDYTLESWEGPLSGSNRACANWVAAWQRKYLGIDVYASVNYNGGSLVYKEVNHYQGTNPSSLLKTKYEYNLVSETTLTGIYQPENYFNSSNYGSLCHSWTDSQLLTKTTYKKNGASYTPVHLEENTYSTIFSKNDYGLLVKERQRYIEPTTYSPPLCESYGPGTAGDPLFIIAGQFFYKSRAYRMTQKKETSYLPSTSDAVVVTSTMGYGNTTHMQMTTSTTTSSDGKTTINKMFYPNDITSTNTLLGPTLSSPQKLAVDRLKTTGDLHRLITPVQTEVYSDDNSNGTAETGELVALQRTDYKDWGGALVLPEAIGTLKGAYNSSTNTLQDRIAYHSYDSFGNPIEVSKADGSHIYYVWGYNKQYPIAKIENFDASIDMTPTIQNLIASAQGASNADDDTCLDGESCDEANLRGVLGTLRNALPEKSLVSTYTYDPLIGITSMTDPRGYTTYYLYDGFNRLEYVKDNQGKVLSENEYHYKGQ</sequence>
<gene>
    <name evidence="1" type="ORF">GCM10022395_01710</name>
</gene>
<name>A0ABP6WML7_9FLAO</name>